<protein>
    <recommendedName>
        <fullName evidence="3">Fis family transcriptional regulator</fullName>
    </recommendedName>
</protein>
<dbReference type="Proteomes" id="UP000054977">
    <property type="component" value="Unassembled WGS sequence"/>
</dbReference>
<evidence type="ECO:0008006" key="3">
    <source>
        <dbReference type="Google" id="ProtNLM"/>
    </source>
</evidence>
<dbReference type="EMBL" id="FCNW02000067">
    <property type="protein sequence ID" value="SAL65181.1"/>
    <property type="molecule type" value="Genomic_DNA"/>
</dbReference>
<name>A0A158J9Y6_9BURK</name>
<dbReference type="AlphaFoldDB" id="A0A158J9Y6"/>
<reference evidence="1" key="1">
    <citation type="submission" date="2016-01" db="EMBL/GenBank/DDBJ databases">
        <authorList>
            <person name="Peeters C."/>
        </authorList>
    </citation>
    <scope>NUCLEOTIDE SEQUENCE [LARGE SCALE GENOMIC DNA]</scope>
    <source>
        <strain evidence="1">LMG 22934</strain>
    </source>
</reference>
<evidence type="ECO:0000313" key="1">
    <source>
        <dbReference type="EMBL" id="SAL65181.1"/>
    </source>
</evidence>
<accession>A0A158J9Y6</accession>
<proteinExistence type="predicted"/>
<comment type="caution">
    <text evidence="1">The sequence shown here is derived from an EMBL/GenBank/DDBJ whole genome shotgun (WGS) entry which is preliminary data.</text>
</comment>
<organism evidence="1 2">
    <name type="scientific">Caballeronia humi</name>
    <dbReference type="NCBI Taxonomy" id="326474"/>
    <lineage>
        <taxon>Bacteria</taxon>
        <taxon>Pseudomonadati</taxon>
        <taxon>Pseudomonadota</taxon>
        <taxon>Betaproteobacteria</taxon>
        <taxon>Burkholderiales</taxon>
        <taxon>Burkholderiaceae</taxon>
        <taxon>Caballeronia</taxon>
    </lineage>
</organism>
<keyword evidence="2" id="KW-1185">Reference proteome</keyword>
<sequence>MSLRSRLAFEAMRAQRATARDVRQVAQAVLLTGFMTEVGHGLLELPFLEEVEKEVLALLERGRAVDDWIMPETLLERLPAVINEHDRQLREVRLGVVKAACERLDRMVTSAIARSEERVESPASPFEANSVQQRGR</sequence>
<evidence type="ECO:0000313" key="2">
    <source>
        <dbReference type="Proteomes" id="UP000054977"/>
    </source>
</evidence>
<gene>
    <name evidence="1" type="ORF">AWB65_06151</name>
</gene>